<feature type="domain" description="TFIIS N-terminal" evidence="17">
    <location>
        <begin position="5"/>
        <end position="84"/>
    </location>
</feature>
<dbReference type="CDD" id="cd13749">
    <property type="entry name" value="Zn-ribbon_TFIIS"/>
    <property type="match status" value="1"/>
</dbReference>
<dbReference type="PANTHER" id="PTHR11477">
    <property type="entry name" value="TRANSCRIPTION FACTOR S-II ZINC FINGER DOMAIN-CONTAINING PROTEIN"/>
    <property type="match status" value="1"/>
</dbReference>
<evidence type="ECO:0000259" key="18">
    <source>
        <dbReference type="PROSITE" id="PS51321"/>
    </source>
</evidence>
<dbReference type="PROSITE" id="PS51321">
    <property type="entry name" value="TFIIS_CENTRAL"/>
    <property type="match status" value="1"/>
</dbReference>
<dbReference type="PIRSF" id="PIRSF006704">
    <property type="entry name" value="TF_IIS"/>
    <property type="match status" value="1"/>
</dbReference>
<evidence type="ECO:0000259" key="17">
    <source>
        <dbReference type="PROSITE" id="PS51319"/>
    </source>
</evidence>
<feature type="compositionally biased region" description="Basic and acidic residues" evidence="15">
    <location>
        <begin position="112"/>
        <end position="128"/>
    </location>
</feature>
<name>A0AAN8FZQ5_PATCE</name>
<keyword evidence="6 14" id="KW-0862">Zinc</keyword>
<gene>
    <name evidence="19" type="ORF">SNE40_021535</name>
</gene>
<evidence type="ECO:0000256" key="7">
    <source>
        <dbReference type="ARBA" id="ARBA00023015"/>
    </source>
</evidence>
<dbReference type="SUPFAM" id="SSF47676">
    <property type="entry name" value="Conserved domain common to transcription factors TFIIS, elongin A, CRSP70"/>
    <property type="match status" value="1"/>
</dbReference>
<dbReference type="FunFam" id="1.20.930.10:FF:000002">
    <property type="entry name" value="Transcription elongation factor A (SII), 1"/>
    <property type="match status" value="1"/>
</dbReference>
<comment type="similarity">
    <text evidence="2 14">Belongs to the TFS-II family.</text>
</comment>
<dbReference type="GO" id="GO:0005634">
    <property type="term" value="C:nucleus"/>
    <property type="evidence" value="ECO:0007669"/>
    <property type="project" value="UniProtKB-SubCell"/>
</dbReference>
<evidence type="ECO:0000256" key="11">
    <source>
        <dbReference type="ARBA" id="ARBA00025408"/>
    </source>
</evidence>
<evidence type="ECO:0000256" key="13">
    <source>
        <dbReference type="PROSITE-ProRule" id="PRU00649"/>
    </source>
</evidence>
<dbReference type="GO" id="GO:0006368">
    <property type="term" value="P:transcription elongation by RNA polymerase II"/>
    <property type="evidence" value="ECO:0007669"/>
    <property type="project" value="InterPro"/>
</dbReference>
<dbReference type="PROSITE" id="PS00466">
    <property type="entry name" value="ZF_TFIIS_1"/>
    <property type="match status" value="1"/>
</dbReference>
<dbReference type="PANTHER" id="PTHR11477:SF0">
    <property type="entry name" value="IP08861P-RELATED"/>
    <property type="match status" value="1"/>
</dbReference>
<evidence type="ECO:0000256" key="15">
    <source>
        <dbReference type="SAM" id="MobiDB-lite"/>
    </source>
</evidence>
<dbReference type="Pfam" id="PF01096">
    <property type="entry name" value="Zn_ribbon_TFIIS"/>
    <property type="match status" value="1"/>
</dbReference>
<dbReference type="InterPro" id="IPR035441">
    <property type="entry name" value="TFIIS/LEDGF_dom_sf"/>
</dbReference>
<feature type="domain" description="TFIIS central" evidence="18">
    <location>
        <begin position="130"/>
        <end position="245"/>
    </location>
</feature>
<dbReference type="NCBIfam" id="TIGR01385">
    <property type="entry name" value="TFSII"/>
    <property type="match status" value="1"/>
</dbReference>
<dbReference type="PROSITE" id="PS51133">
    <property type="entry name" value="ZF_TFIIS_2"/>
    <property type="match status" value="1"/>
</dbReference>
<comment type="subcellular location">
    <subcellularLocation>
        <location evidence="1 13 14">Nucleus</location>
    </subcellularLocation>
</comment>
<dbReference type="PROSITE" id="PS51319">
    <property type="entry name" value="TFIIS_N"/>
    <property type="match status" value="1"/>
</dbReference>
<keyword evidence="8 14" id="KW-0238">DNA-binding</keyword>
<evidence type="ECO:0000256" key="9">
    <source>
        <dbReference type="ARBA" id="ARBA00023163"/>
    </source>
</evidence>
<keyword evidence="10 13" id="KW-0539">Nucleus</keyword>
<feature type="region of interest" description="Disordered" evidence="15">
    <location>
        <begin position="84"/>
        <end position="128"/>
    </location>
</feature>
<dbReference type="InterPro" id="IPR036575">
    <property type="entry name" value="TFIIS_cen_dom_sf"/>
</dbReference>
<dbReference type="InterPro" id="IPR001222">
    <property type="entry name" value="Znf_TFIIS"/>
</dbReference>
<dbReference type="GO" id="GO:0003677">
    <property type="term" value="F:DNA binding"/>
    <property type="evidence" value="ECO:0007669"/>
    <property type="project" value="UniProtKB-KW"/>
</dbReference>
<keyword evidence="4 14" id="KW-0479">Metal-binding</keyword>
<proteinExistence type="inferred from homology"/>
<dbReference type="SMART" id="SM00510">
    <property type="entry name" value="TFS2M"/>
    <property type="match status" value="1"/>
</dbReference>
<protein>
    <recommendedName>
        <fullName evidence="14">Transcription elongation factor</fullName>
    </recommendedName>
</protein>
<dbReference type="SUPFAM" id="SSF46942">
    <property type="entry name" value="Elongation factor TFIIS domain 2"/>
    <property type="match status" value="1"/>
</dbReference>
<keyword evidence="3" id="KW-0597">Phosphoprotein</keyword>
<sequence length="290" mass="32535">MGCEEEVLGVGKKLDKMISNQTTDHTSVLDLLKTLQDLPMSLDVLQKTRIGMTVNNLRKASKSEEVISLAKTLIKSWKKLLPGETTQSNKSASSSSSKMKIDETSNDSTDVQNEKEESKPKTASDTTDAIRLKCRELLTTALKCDNPPENSGNPSEIASAIEDYIFMEFTSTNPKYKNRVRSRVANLKDSKNPQLRAHVLIGVISPQRMANMPAEEMANEEMRKLRQKLTKESIDDHQMAKNEGTVSDLFKCGKCGQYNTTYTQLQTRSSDEPMTTFVFCNVCGNRWKFC</sequence>
<dbReference type="FunFam" id="2.20.25.10:FF:000001">
    <property type="entry name" value="Probable Transcription elongation factor S-II"/>
    <property type="match status" value="1"/>
</dbReference>
<dbReference type="SMART" id="SM00440">
    <property type="entry name" value="ZnF_C2C2"/>
    <property type="match status" value="1"/>
</dbReference>
<evidence type="ECO:0000256" key="12">
    <source>
        <dbReference type="PROSITE-ProRule" id="PRU00472"/>
    </source>
</evidence>
<dbReference type="AlphaFoldDB" id="A0AAN8FZQ5"/>
<reference evidence="19 20" key="1">
    <citation type="submission" date="2024-01" db="EMBL/GenBank/DDBJ databases">
        <title>The genome of the rayed Mediterranean limpet Patella caerulea (Linnaeus, 1758).</title>
        <authorList>
            <person name="Anh-Thu Weber A."/>
            <person name="Halstead-Nussloch G."/>
        </authorList>
    </citation>
    <scope>NUCLEOTIDE SEQUENCE [LARGE SCALE GENOMIC DNA]</scope>
    <source>
        <strain evidence="19">AATW-2023a</strain>
        <tissue evidence="19">Whole specimen</tissue>
    </source>
</reference>
<dbReference type="EMBL" id="JAZGQO010000018">
    <property type="protein sequence ID" value="KAK6167532.1"/>
    <property type="molecule type" value="Genomic_DNA"/>
</dbReference>
<dbReference type="InterPro" id="IPR003617">
    <property type="entry name" value="TFIIS/CRSP70_N_sub"/>
</dbReference>
<evidence type="ECO:0000256" key="4">
    <source>
        <dbReference type="ARBA" id="ARBA00022723"/>
    </source>
</evidence>
<comment type="function">
    <text evidence="11">Necessary for efficient RNA polymerase II transcription elongation past template-encoded arresting sites. The arresting sites in DNA have the property of trapping a certain fraction of elongating RNA polymerases that pass through, resulting in locked ternary complexes. Cleavage of the nascent transcript by S-II allows the resumption of elongation from the new 3'-terminus.</text>
</comment>
<evidence type="ECO:0000313" key="19">
    <source>
        <dbReference type="EMBL" id="KAK6167532.1"/>
    </source>
</evidence>
<dbReference type="InterPro" id="IPR003618">
    <property type="entry name" value="TFIIS_cen_dom"/>
</dbReference>
<evidence type="ECO:0000256" key="10">
    <source>
        <dbReference type="ARBA" id="ARBA00023242"/>
    </source>
</evidence>
<dbReference type="Gene3D" id="1.10.472.30">
    <property type="entry name" value="Transcription elongation factor S-II, central domain"/>
    <property type="match status" value="1"/>
</dbReference>
<keyword evidence="7 14" id="KW-0805">Transcription regulation</keyword>
<dbReference type="GO" id="GO:0008270">
    <property type="term" value="F:zinc ion binding"/>
    <property type="evidence" value="ECO:0007669"/>
    <property type="project" value="UniProtKB-UniRule"/>
</dbReference>
<dbReference type="Pfam" id="PF07500">
    <property type="entry name" value="TFIIS_M"/>
    <property type="match status" value="1"/>
</dbReference>
<evidence type="ECO:0000259" key="16">
    <source>
        <dbReference type="PROSITE" id="PS51133"/>
    </source>
</evidence>
<dbReference type="Gene3D" id="2.20.25.10">
    <property type="match status" value="1"/>
</dbReference>
<evidence type="ECO:0000256" key="14">
    <source>
        <dbReference type="RuleBase" id="RU368078"/>
    </source>
</evidence>
<evidence type="ECO:0000256" key="2">
    <source>
        <dbReference type="ARBA" id="ARBA00009647"/>
    </source>
</evidence>
<dbReference type="InterPro" id="IPR035100">
    <property type="entry name" value="TF_IIS-typ"/>
</dbReference>
<dbReference type="CDD" id="cd00183">
    <property type="entry name" value="TFIIS_I"/>
    <property type="match status" value="1"/>
</dbReference>
<evidence type="ECO:0000256" key="6">
    <source>
        <dbReference type="ARBA" id="ARBA00022833"/>
    </source>
</evidence>
<dbReference type="SMART" id="SM00509">
    <property type="entry name" value="TFS2N"/>
    <property type="match status" value="1"/>
</dbReference>
<dbReference type="Pfam" id="PF08711">
    <property type="entry name" value="Med26"/>
    <property type="match status" value="1"/>
</dbReference>
<feature type="domain" description="TFIIS-type" evidence="16">
    <location>
        <begin position="248"/>
        <end position="288"/>
    </location>
</feature>
<keyword evidence="5 12" id="KW-0863">Zinc-finger</keyword>
<dbReference type="InterPro" id="IPR017923">
    <property type="entry name" value="TFIIS_N"/>
</dbReference>
<dbReference type="InterPro" id="IPR006289">
    <property type="entry name" value="TFSII"/>
</dbReference>
<comment type="caution">
    <text evidence="19">The sequence shown here is derived from an EMBL/GenBank/DDBJ whole genome shotgun (WGS) entry which is preliminary data.</text>
</comment>
<organism evidence="19 20">
    <name type="scientific">Patella caerulea</name>
    <name type="common">Rayed Mediterranean limpet</name>
    <dbReference type="NCBI Taxonomy" id="87958"/>
    <lineage>
        <taxon>Eukaryota</taxon>
        <taxon>Metazoa</taxon>
        <taxon>Spiralia</taxon>
        <taxon>Lophotrochozoa</taxon>
        <taxon>Mollusca</taxon>
        <taxon>Gastropoda</taxon>
        <taxon>Patellogastropoda</taxon>
        <taxon>Patelloidea</taxon>
        <taxon>Patellidae</taxon>
        <taxon>Patella</taxon>
    </lineage>
</organism>
<dbReference type="Proteomes" id="UP001347796">
    <property type="component" value="Unassembled WGS sequence"/>
</dbReference>
<keyword evidence="9 14" id="KW-0804">Transcription</keyword>
<accession>A0AAN8FZQ5</accession>
<evidence type="ECO:0000256" key="1">
    <source>
        <dbReference type="ARBA" id="ARBA00004123"/>
    </source>
</evidence>
<evidence type="ECO:0000256" key="3">
    <source>
        <dbReference type="ARBA" id="ARBA00022553"/>
    </source>
</evidence>
<evidence type="ECO:0000313" key="20">
    <source>
        <dbReference type="Proteomes" id="UP001347796"/>
    </source>
</evidence>
<evidence type="ECO:0000256" key="8">
    <source>
        <dbReference type="ARBA" id="ARBA00023125"/>
    </source>
</evidence>
<keyword evidence="20" id="KW-1185">Reference proteome</keyword>
<dbReference type="SUPFAM" id="SSF57783">
    <property type="entry name" value="Zinc beta-ribbon"/>
    <property type="match status" value="1"/>
</dbReference>
<dbReference type="Gene3D" id="1.20.930.10">
    <property type="entry name" value="Conserved domain common to transcription factors TFIIS, elongin A, CRSP70"/>
    <property type="match status" value="1"/>
</dbReference>
<evidence type="ECO:0000256" key="5">
    <source>
        <dbReference type="ARBA" id="ARBA00022771"/>
    </source>
</evidence>
<feature type="compositionally biased region" description="Low complexity" evidence="15">
    <location>
        <begin position="88"/>
        <end position="98"/>
    </location>
</feature>